<proteinExistence type="predicted"/>
<evidence type="ECO:0000313" key="2">
    <source>
        <dbReference type="EMBL" id="CAH2013870.1"/>
    </source>
</evidence>
<dbReference type="Proteomes" id="UP001152888">
    <property type="component" value="Unassembled WGS sequence"/>
</dbReference>
<gene>
    <name evidence="2" type="ORF">ACAOBT_LOCUS33717</name>
</gene>
<dbReference type="OrthoDB" id="6678352at2759"/>
<evidence type="ECO:0000313" key="3">
    <source>
        <dbReference type="Proteomes" id="UP001152888"/>
    </source>
</evidence>
<dbReference type="SUPFAM" id="SSF54695">
    <property type="entry name" value="POZ domain"/>
    <property type="match status" value="1"/>
</dbReference>
<dbReference type="PANTHER" id="PTHR24410:SF23">
    <property type="entry name" value="BTB DOMAIN-CONTAINING PROTEIN-RELATED"/>
    <property type="match status" value="1"/>
</dbReference>
<protein>
    <recommendedName>
        <fullName evidence="1">BTB domain-containing protein</fullName>
    </recommendedName>
</protein>
<feature type="domain" description="BTB" evidence="1">
    <location>
        <begin position="73"/>
        <end position="137"/>
    </location>
</feature>
<dbReference type="SMART" id="SM00225">
    <property type="entry name" value="BTB"/>
    <property type="match status" value="1"/>
</dbReference>
<keyword evidence="3" id="KW-1185">Reference proteome</keyword>
<name>A0A9P0MI79_ACAOB</name>
<comment type="caution">
    <text evidence="2">The sequence shown here is derived from an EMBL/GenBank/DDBJ whole genome shotgun (WGS) entry which is preliminary data.</text>
</comment>
<dbReference type="InterPro" id="IPR000210">
    <property type="entry name" value="BTB/POZ_dom"/>
</dbReference>
<dbReference type="PANTHER" id="PTHR24410">
    <property type="entry name" value="HL07962P-RELATED"/>
    <property type="match status" value="1"/>
</dbReference>
<sequence length="157" mass="18462">MMPLLFQFYFVFLCVSFYLRRHLMLRIYVLIGHLRQKMEKAENWQSKYCVEFEQRPQRTTIGLCSLLEQQMFVDVAICCGERVLHVHKVVLAANSPLFKEELEKNSSVEHVVITGCDYTVVKSLVEFMYCGSTTIADEHLKYFVAAARTLQMKHWKI</sequence>
<reference evidence="2" key="1">
    <citation type="submission" date="2022-03" db="EMBL/GenBank/DDBJ databases">
        <authorList>
            <person name="Sayadi A."/>
        </authorList>
    </citation>
    <scope>NUCLEOTIDE SEQUENCE</scope>
</reference>
<dbReference type="AlphaFoldDB" id="A0A9P0MI79"/>
<dbReference type="Gene3D" id="3.30.710.10">
    <property type="entry name" value="Potassium Channel Kv1.1, Chain A"/>
    <property type="match status" value="1"/>
</dbReference>
<evidence type="ECO:0000259" key="1">
    <source>
        <dbReference type="PROSITE" id="PS50097"/>
    </source>
</evidence>
<dbReference type="EMBL" id="CAKOFQ010008382">
    <property type="protein sequence ID" value="CAH2013870.1"/>
    <property type="molecule type" value="Genomic_DNA"/>
</dbReference>
<organism evidence="2 3">
    <name type="scientific">Acanthoscelides obtectus</name>
    <name type="common">Bean weevil</name>
    <name type="synonym">Bruchus obtectus</name>
    <dbReference type="NCBI Taxonomy" id="200917"/>
    <lineage>
        <taxon>Eukaryota</taxon>
        <taxon>Metazoa</taxon>
        <taxon>Ecdysozoa</taxon>
        <taxon>Arthropoda</taxon>
        <taxon>Hexapoda</taxon>
        <taxon>Insecta</taxon>
        <taxon>Pterygota</taxon>
        <taxon>Neoptera</taxon>
        <taxon>Endopterygota</taxon>
        <taxon>Coleoptera</taxon>
        <taxon>Polyphaga</taxon>
        <taxon>Cucujiformia</taxon>
        <taxon>Chrysomeloidea</taxon>
        <taxon>Chrysomelidae</taxon>
        <taxon>Bruchinae</taxon>
        <taxon>Bruchini</taxon>
        <taxon>Acanthoscelides</taxon>
    </lineage>
</organism>
<dbReference type="PROSITE" id="PS50097">
    <property type="entry name" value="BTB"/>
    <property type="match status" value="1"/>
</dbReference>
<accession>A0A9P0MI79</accession>
<dbReference type="InterPro" id="IPR051481">
    <property type="entry name" value="BTB-POZ/Galectin-3-binding"/>
</dbReference>
<dbReference type="InterPro" id="IPR011333">
    <property type="entry name" value="SKP1/BTB/POZ_sf"/>
</dbReference>
<dbReference type="Pfam" id="PF00651">
    <property type="entry name" value="BTB"/>
    <property type="match status" value="1"/>
</dbReference>